<keyword evidence="1" id="KW-1015">Disulfide bond</keyword>
<organism evidence="4 5">
    <name type="scientific">Oikopleura dioica</name>
    <name type="common">Tunicate</name>
    <dbReference type="NCBI Taxonomy" id="34765"/>
    <lineage>
        <taxon>Eukaryota</taxon>
        <taxon>Metazoa</taxon>
        <taxon>Chordata</taxon>
        <taxon>Tunicata</taxon>
        <taxon>Appendicularia</taxon>
        <taxon>Copelata</taxon>
        <taxon>Oikopleuridae</taxon>
        <taxon>Oikopleura</taxon>
    </lineage>
</organism>
<gene>
    <name evidence="4" type="ORF">OKIOD_LOCUS9283</name>
</gene>
<dbReference type="InterPro" id="IPR035914">
    <property type="entry name" value="Sperma_CUB_dom_sf"/>
</dbReference>
<proteinExistence type="predicted"/>
<comment type="caution">
    <text evidence="2">Lacks conserved residue(s) required for the propagation of feature annotation.</text>
</comment>
<evidence type="ECO:0000256" key="2">
    <source>
        <dbReference type="PROSITE-ProRule" id="PRU00059"/>
    </source>
</evidence>
<dbReference type="CDD" id="cd00041">
    <property type="entry name" value="CUB"/>
    <property type="match status" value="1"/>
</dbReference>
<dbReference type="Gene3D" id="2.60.120.290">
    <property type="entry name" value="Spermadhesin, CUB domain"/>
    <property type="match status" value="1"/>
</dbReference>
<dbReference type="Pfam" id="PF00431">
    <property type="entry name" value="CUB"/>
    <property type="match status" value="1"/>
</dbReference>
<dbReference type="EMBL" id="OU015566">
    <property type="protein sequence ID" value="CAG5102899.1"/>
    <property type="molecule type" value="Genomic_DNA"/>
</dbReference>
<dbReference type="PROSITE" id="PS01180">
    <property type="entry name" value="CUB"/>
    <property type="match status" value="1"/>
</dbReference>
<dbReference type="PANTHER" id="PTHR24255:SF31">
    <property type="entry name" value="CUBILIN-LIKE PROTEIN"/>
    <property type="match status" value="1"/>
</dbReference>
<name>A0ABN7SQ52_OIKDI</name>
<evidence type="ECO:0000313" key="5">
    <source>
        <dbReference type="Proteomes" id="UP001158576"/>
    </source>
</evidence>
<protein>
    <submittedName>
        <fullName evidence="4">Oidioi.mRNA.OKI2018_I69.chr1.g518.t1.cds</fullName>
    </submittedName>
</protein>
<feature type="domain" description="CUB" evidence="3">
    <location>
        <begin position="1"/>
        <end position="145"/>
    </location>
</feature>
<accession>A0ABN7SQ52</accession>
<dbReference type="Proteomes" id="UP001158576">
    <property type="component" value="Chromosome 1"/>
</dbReference>
<keyword evidence="5" id="KW-1185">Reference proteome</keyword>
<sequence length="546" mass="63057">MTSVEISSPVDPVFPTKYPANTFCEWLVHDECAEGFTIKTTRFEIERHPRCVYDYLAIANEDQSYNSTFCNQRPVYDDESSSYESSNSSFSSYSSYYSYSGSWTDDFEELGAGSEFFVPGDSIRINFASDNVYQFEGFQLTVTPKRTDPQCIVQVNEPLCIFPYNSDQSIMMKTWKIETQDKLVPFSNYAGSFERGQNEDGESFANRCAAKCVDTPGCFKFKYDGQTCDLRGNEVENANAFSFAINGEDCPNDPSNLLWRDSKATTQIFCLFYGIEAAENYLDYLRAENGQMTQWQISESGNERRMTRRWSFSEATERPSSFGHWYTFVSTIYFRKYLVPVNGAQVEPARKRRDTDENEEILNLVNEEVQDFINNLNVGDAEVLETEVLETELENMEPIDDTDTNRMIYAYTTMKDLLDSRMIAEGTRRRTLKIKQFGRVIRRFSWMYEHSSDSISCDSPADSLFDTYGWTTPEINESDICGSIVSLMESTMSFYDHNVCLDQIDLNENREAKRRYDSIDSDFRRSKLVFNRLLRGLKCSERLAIN</sequence>
<dbReference type="PANTHER" id="PTHR24255">
    <property type="entry name" value="COMPLEMENT COMPONENT 1, S SUBCOMPONENT-RELATED"/>
    <property type="match status" value="1"/>
</dbReference>
<evidence type="ECO:0000256" key="1">
    <source>
        <dbReference type="ARBA" id="ARBA00023157"/>
    </source>
</evidence>
<evidence type="ECO:0000259" key="3">
    <source>
        <dbReference type="PROSITE" id="PS01180"/>
    </source>
</evidence>
<reference evidence="4 5" key="1">
    <citation type="submission" date="2021-04" db="EMBL/GenBank/DDBJ databases">
        <authorList>
            <person name="Bliznina A."/>
        </authorList>
    </citation>
    <scope>NUCLEOTIDE SEQUENCE [LARGE SCALE GENOMIC DNA]</scope>
</reference>
<evidence type="ECO:0000313" key="4">
    <source>
        <dbReference type="EMBL" id="CAG5102899.1"/>
    </source>
</evidence>
<dbReference type="InterPro" id="IPR000859">
    <property type="entry name" value="CUB_dom"/>
</dbReference>
<dbReference type="SUPFAM" id="SSF49854">
    <property type="entry name" value="Spermadhesin, CUB domain"/>
    <property type="match status" value="1"/>
</dbReference>